<evidence type="ECO:0000259" key="2">
    <source>
        <dbReference type="Pfam" id="PF13421"/>
    </source>
</evidence>
<dbReference type="InterPro" id="IPR033880">
    <property type="entry name" value="SPFH_YdjI"/>
</dbReference>
<dbReference type="CDD" id="cd03408">
    <property type="entry name" value="SPFH_like_u1"/>
    <property type="match status" value="1"/>
</dbReference>
<evidence type="ECO:0008006" key="5">
    <source>
        <dbReference type="Google" id="ProtNLM"/>
    </source>
</evidence>
<sequence length="344" mass="38546">MALFDGIRRQLRTVIQWEAPAEGALFQQWQGNGDELKNASKLIVASGQGCIFVYEGKVKTVLNEACLVNLKTDNIPFWTTVSKFMQFFESEHKAHIYFYRRTKILDQKWGTSSPIKYDDPKYKFPVTLLAYGNYSYRIDDPKAFFVNVVGAENNFYIEDFRQVMSSRLVHPLTDFLAESRYSYAEIDANREEIAAGMDAQLKQEFLKMGFAITDFRIEGTDFDEDTLKRINRIANLTAEAQAAEAVGLDYTGIQQLEAMREAARNEGGGAGLGMGLGAGMGMGQMMSQTMGANFSTANNGSSADTDASSSELMQKLAQLKKMYQAELISEDEYSAKKKEILDSM</sequence>
<dbReference type="PANTHER" id="PTHR37826">
    <property type="entry name" value="FLOTILLIN BAND_7_5 DOMAIN PROTEIN"/>
    <property type="match status" value="1"/>
</dbReference>
<dbReference type="PANTHER" id="PTHR37826:SF2">
    <property type="entry name" value="ZINC-RIBBON DOMAIN-CONTAINING PROTEIN"/>
    <property type="match status" value="1"/>
</dbReference>
<feature type="domain" description="SHOCT" evidence="1">
    <location>
        <begin position="315"/>
        <end position="341"/>
    </location>
</feature>
<evidence type="ECO:0000313" key="3">
    <source>
        <dbReference type="EMBL" id="OQK16959.1"/>
    </source>
</evidence>
<accession>A0A1V8M5X1</accession>
<reference evidence="3 4" key="1">
    <citation type="submission" date="2015-12" db="EMBL/GenBank/DDBJ databases">
        <authorList>
            <person name="Shamseldin A."/>
            <person name="Moawad H."/>
            <person name="Abd El-Rahim W.M."/>
            <person name="Sadowsky M.J."/>
        </authorList>
    </citation>
    <scope>NUCLEOTIDE SEQUENCE [LARGE SCALE GENOMIC DNA]</scope>
    <source>
        <strain evidence="3 4">WF1</strain>
    </source>
</reference>
<evidence type="ECO:0000259" key="1">
    <source>
        <dbReference type="Pfam" id="PF09851"/>
    </source>
</evidence>
<gene>
    <name evidence="3" type="ORF">AU255_03405</name>
</gene>
<dbReference type="Pfam" id="PF09851">
    <property type="entry name" value="SHOCT"/>
    <property type="match status" value="1"/>
</dbReference>
<comment type="caution">
    <text evidence="3">The sequence shown here is derived from an EMBL/GenBank/DDBJ whole genome shotgun (WGS) entry which is preliminary data.</text>
</comment>
<keyword evidence="4" id="KW-1185">Reference proteome</keyword>
<organism evidence="3 4">
    <name type="scientific">Methyloprofundus sedimenti</name>
    <dbReference type="NCBI Taxonomy" id="1420851"/>
    <lineage>
        <taxon>Bacteria</taxon>
        <taxon>Pseudomonadati</taxon>
        <taxon>Pseudomonadota</taxon>
        <taxon>Gammaproteobacteria</taxon>
        <taxon>Methylococcales</taxon>
        <taxon>Methylococcaceae</taxon>
        <taxon>Methyloprofundus</taxon>
    </lineage>
</organism>
<dbReference type="Pfam" id="PF13421">
    <property type="entry name" value="Band_7_1"/>
    <property type="match status" value="1"/>
</dbReference>
<proteinExistence type="predicted"/>
<name>A0A1V8M5X1_9GAMM</name>
<dbReference type="InterPro" id="IPR018649">
    <property type="entry name" value="SHOCT"/>
</dbReference>
<dbReference type="SUPFAM" id="SSF117892">
    <property type="entry name" value="Band 7/SPFH domain"/>
    <property type="match status" value="1"/>
</dbReference>
<feature type="domain" description="SPFH" evidence="2">
    <location>
        <begin position="32"/>
        <end position="234"/>
    </location>
</feature>
<evidence type="ECO:0000313" key="4">
    <source>
        <dbReference type="Proteomes" id="UP000191980"/>
    </source>
</evidence>
<dbReference type="EMBL" id="LPUF01000001">
    <property type="protein sequence ID" value="OQK16959.1"/>
    <property type="molecule type" value="Genomic_DNA"/>
</dbReference>
<dbReference type="RefSeq" id="WP_080521574.1">
    <property type="nucleotide sequence ID" value="NZ_LPUF01000001.1"/>
</dbReference>
<dbReference type="AlphaFoldDB" id="A0A1V8M5X1"/>
<dbReference type="OrthoDB" id="9764015at2"/>
<dbReference type="Gene3D" id="3.30.479.30">
    <property type="entry name" value="Band 7 domain"/>
    <property type="match status" value="1"/>
</dbReference>
<dbReference type="Proteomes" id="UP000191980">
    <property type="component" value="Unassembled WGS sequence"/>
</dbReference>
<dbReference type="InterPro" id="IPR036013">
    <property type="entry name" value="Band_7/SPFH_dom_sf"/>
</dbReference>
<dbReference type="STRING" id="1420851.AU255_03405"/>
<protein>
    <recommendedName>
        <fullName evidence="5">SPFH domain-containing protein</fullName>
    </recommendedName>
</protein>